<proteinExistence type="inferred from homology"/>
<comment type="caution">
    <text evidence="9">The sequence shown here is derived from an EMBL/GenBank/DDBJ whole genome shotgun (WGS) entry which is preliminary data.</text>
</comment>
<dbReference type="EC" id="3.4.17.13" evidence="9"/>
<evidence type="ECO:0000256" key="3">
    <source>
        <dbReference type="ARBA" id="ARBA00022670"/>
    </source>
</evidence>
<organism evidence="9 10">
    <name type="scientific">Brevibacillus fulvus</name>
    <dbReference type="NCBI Taxonomy" id="1125967"/>
    <lineage>
        <taxon>Bacteria</taxon>
        <taxon>Bacillati</taxon>
        <taxon>Bacillota</taxon>
        <taxon>Bacilli</taxon>
        <taxon>Bacillales</taxon>
        <taxon>Paenibacillaceae</taxon>
        <taxon>Brevibacillus</taxon>
    </lineage>
</organism>
<accession>A0A938XXC6</accession>
<keyword evidence="5" id="KW-0720">Serine protease</keyword>
<evidence type="ECO:0000256" key="4">
    <source>
        <dbReference type="ARBA" id="ARBA00022801"/>
    </source>
</evidence>
<evidence type="ECO:0000256" key="6">
    <source>
        <dbReference type="PIRSR" id="PIRSR028757-1"/>
    </source>
</evidence>
<dbReference type="PANTHER" id="PTHR30237:SF2">
    <property type="entry name" value="MUREIN TETRAPEPTIDE CARBOXYPEPTIDASE"/>
    <property type="match status" value="1"/>
</dbReference>
<dbReference type="SUPFAM" id="SSF52317">
    <property type="entry name" value="Class I glutamine amidotransferase-like"/>
    <property type="match status" value="1"/>
</dbReference>
<dbReference type="PANTHER" id="PTHR30237">
    <property type="entry name" value="MURAMOYLTETRAPEPTIDE CARBOXYPEPTIDASE"/>
    <property type="match status" value="1"/>
</dbReference>
<dbReference type="InterPro" id="IPR027478">
    <property type="entry name" value="LdcA_N"/>
</dbReference>
<keyword evidence="3" id="KW-0645">Protease</keyword>
<keyword evidence="2 9" id="KW-0121">Carboxypeptidase</keyword>
<dbReference type="GO" id="GO:0006508">
    <property type="term" value="P:proteolysis"/>
    <property type="evidence" value="ECO:0007669"/>
    <property type="project" value="UniProtKB-KW"/>
</dbReference>
<feature type="domain" description="LD-carboxypeptidase C-terminal" evidence="8">
    <location>
        <begin position="179"/>
        <end position="291"/>
    </location>
</feature>
<comment type="similarity">
    <text evidence="1">Belongs to the peptidase S66 family.</text>
</comment>
<evidence type="ECO:0000313" key="9">
    <source>
        <dbReference type="EMBL" id="MBM7589378.1"/>
    </source>
</evidence>
<dbReference type="RefSeq" id="WP_204517099.1">
    <property type="nucleotide sequence ID" value="NZ_BAABIN010000015.1"/>
</dbReference>
<dbReference type="GO" id="GO:0106415">
    <property type="term" value="F:muramoyltetrapeptide carboxypeptidase activity"/>
    <property type="evidence" value="ECO:0007669"/>
    <property type="project" value="UniProtKB-EC"/>
</dbReference>
<feature type="active site" description="Charge relay system" evidence="6">
    <location>
        <position position="209"/>
    </location>
</feature>
<dbReference type="Gene3D" id="3.50.30.60">
    <property type="entry name" value="LD-carboxypeptidase A C-terminal domain-like"/>
    <property type="match status" value="1"/>
</dbReference>
<evidence type="ECO:0000256" key="2">
    <source>
        <dbReference type="ARBA" id="ARBA00022645"/>
    </source>
</evidence>
<evidence type="ECO:0000256" key="5">
    <source>
        <dbReference type="ARBA" id="ARBA00022825"/>
    </source>
</evidence>
<dbReference type="InterPro" id="IPR029062">
    <property type="entry name" value="Class_I_gatase-like"/>
</dbReference>
<name>A0A938XXC6_9BACL</name>
<dbReference type="GO" id="GO:0008236">
    <property type="term" value="F:serine-type peptidase activity"/>
    <property type="evidence" value="ECO:0007669"/>
    <property type="project" value="UniProtKB-KW"/>
</dbReference>
<dbReference type="Gene3D" id="3.40.50.10740">
    <property type="entry name" value="Class I glutamine amidotransferase-like"/>
    <property type="match status" value="1"/>
</dbReference>
<sequence>MVTRPPILRPGDTIGIVTLGSPLDAATINQRLETLVGMGFQVVLGEYVYAQTGMVAGTDQQRASDLMNMFENPDVKMILPTRGGVGVAGIIPHLDFRVIRRNPKIVTGYSDITVLLNVLYQYGNLITLQSLMLIDFQQATPVYNFEQFFSAVTTTTAPRVIENPPGMAQISRVPGNVIGPIVGGNLTSFVDTLGTPFEIDTRGKILLIEETHEPTNSVYRMLNQLRLAGKFADCLGIIMGECTNCPISYNTSYEDLINGFMVPLGKPLMTNVATAHGYYKAAIPIGAVAQLDTINNRLTVLDPIVSNRLPPA</sequence>
<gene>
    <name evidence="9" type="ORF">JOD01_000976</name>
</gene>
<keyword evidence="4 9" id="KW-0378">Hydrolase</keyword>
<dbReference type="InterPro" id="IPR027461">
    <property type="entry name" value="Carboxypeptidase_A_C_sf"/>
</dbReference>
<evidence type="ECO:0000259" key="7">
    <source>
        <dbReference type="Pfam" id="PF02016"/>
    </source>
</evidence>
<dbReference type="PIRSF" id="PIRSF028757">
    <property type="entry name" value="LD-carboxypeptidase"/>
    <property type="match status" value="1"/>
</dbReference>
<dbReference type="InterPro" id="IPR040449">
    <property type="entry name" value="Peptidase_S66_N"/>
</dbReference>
<feature type="active site" description="Nucleophile" evidence="6">
    <location>
        <position position="110"/>
    </location>
</feature>
<dbReference type="Pfam" id="PF17676">
    <property type="entry name" value="Peptidase_S66C"/>
    <property type="match status" value="1"/>
</dbReference>
<protein>
    <submittedName>
        <fullName evidence="9">Muramoyltetrapeptide carboxypeptidase</fullName>
        <ecNumber evidence="9">3.4.17.13</ecNumber>
    </submittedName>
</protein>
<feature type="active site" description="Charge relay system" evidence="6">
    <location>
        <position position="276"/>
    </location>
</feature>
<dbReference type="CDD" id="cd07025">
    <property type="entry name" value="Peptidase_S66"/>
    <property type="match status" value="1"/>
</dbReference>
<evidence type="ECO:0000259" key="8">
    <source>
        <dbReference type="Pfam" id="PF17676"/>
    </source>
</evidence>
<dbReference type="AlphaFoldDB" id="A0A938XXC6"/>
<keyword evidence="10" id="KW-1185">Reference proteome</keyword>
<dbReference type="InterPro" id="IPR003507">
    <property type="entry name" value="S66_fam"/>
</dbReference>
<evidence type="ECO:0000256" key="1">
    <source>
        <dbReference type="ARBA" id="ARBA00010233"/>
    </source>
</evidence>
<evidence type="ECO:0000313" key="10">
    <source>
        <dbReference type="Proteomes" id="UP000717624"/>
    </source>
</evidence>
<dbReference type="InterPro" id="IPR040921">
    <property type="entry name" value="Peptidase_S66C"/>
</dbReference>
<dbReference type="SUPFAM" id="SSF141986">
    <property type="entry name" value="LD-carboxypeptidase A C-terminal domain-like"/>
    <property type="match status" value="1"/>
</dbReference>
<reference evidence="9" key="1">
    <citation type="submission" date="2021-01" db="EMBL/GenBank/DDBJ databases">
        <title>Genomic Encyclopedia of Type Strains, Phase IV (KMG-IV): sequencing the most valuable type-strain genomes for metagenomic binning, comparative biology and taxonomic classification.</title>
        <authorList>
            <person name="Goeker M."/>
        </authorList>
    </citation>
    <scope>NUCLEOTIDE SEQUENCE</scope>
    <source>
        <strain evidence="9">DSM 25523</strain>
    </source>
</reference>
<dbReference type="EMBL" id="JAFBEB010000002">
    <property type="protein sequence ID" value="MBM7589378.1"/>
    <property type="molecule type" value="Genomic_DNA"/>
</dbReference>
<feature type="domain" description="LD-carboxypeptidase N-terminal" evidence="7">
    <location>
        <begin position="14"/>
        <end position="128"/>
    </location>
</feature>
<dbReference type="Proteomes" id="UP000717624">
    <property type="component" value="Unassembled WGS sequence"/>
</dbReference>
<dbReference type="Pfam" id="PF02016">
    <property type="entry name" value="Peptidase_S66"/>
    <property type="match status" value="1"/>
</dbReference>